<evidence type="ECO:0000313" key="2">
    <source>
        <dbReference type="EMBL" id="KAF2275107.1"/>
    </source>
</evidence>
<feature type="region of interest" description="Disordered" evidence="1">
    <location>
        <begin position="1"/>
        <end position="30"/>
    </location>
</feature>
<accession>A0A6A6JFJ9</accession>
<organism evidence="2 3">
    <name type="scientific">Westerdykella ornata</name>
    <dbReference type="NCBI Taxonomy" id="318751"/>
    <lineage>
        <taxon>Eukaryota</taxon>
        <taxon>Fungi</taxon>
        <taxon>Dikarya</taxon>
        <taxon>Ascomycota</taxon>
        <taxon>Pezizomycotina</taxon>
        <taxon>Dothideomycetes</taxon>
        <taxon>Pleosporomycetidae</taxon>
        <taxon>Pleosporales</taxon>
        <taxon>Sporormiaceae</taxon>
        <taxon>Westerdykella</taxon>
    </lineage>
</organism>
<keyword evidence="3" id="KW-1185">Reference proteome</keyword>
<dbReference type="OrthoDB" id="3983163at2759"/>
<dbReference type="GO" id="GO:0042720">
    <property type="term" value="C:mitochondrial inner membrane peptidase complex"/>
    <property type="evidence" value="ECO:0007669"/>
    <property type="project" value="InterPro"/>
</dbReference>
<protein>
    <recommendedName>
        <fullName evidence="4">Mitochondrial export protein Som1</fullName>
    </recommendedName>
</protein>
<name>A0A6A6JFJ9_WESOR</name>
<dbReference type="InterPro" id="IPR024645">
    <property type="entry name" value="Mitochondr_Som1"/>
</dbReference>
<evidence type="ECO:0008006" key="4">
    <source>
        <dbReference type="Google" id="ProtNLM"/>
    </source>
</evidence>
<dbReference type="GeneID" id="54554208"/>
<dbReference type="AlphaFoldDB" id="A0A6A6JFJ9"/>
<proteinExistence type="predicted"/>
<gene>
    <name evidence="2" type="ORF">EI97DRAFT_459734</name>
</gene>
<evidence type="ECO:0000256" key="1">
    <source>
        <dbReference type="SAM" id="MobiDB-lite"/>
    </source>
</evidence>
<feature type="compositionally biased region" description="Pro residues" evidence="1">
    <location>
        <begin position="1"/>
        <end position="12"/>
    </location>
</feature>
<sequence length="98" mass="11128">MAPPIPTFPVPHLPLETSTLPNGKPRKPAIDLERDCAPKQLTQYKCNIDPKKKNKEGKKPLIVCLPVVRFYRACPDGLHVETTVWEAWKERIKTAEKA</sequence>
<reference evidence="2" key="1">
    <citation type="journal article" date="2020" name="Stud. Mycol.">
        <title>101 Dothideomycetes genomes: a test case for predicting lifestyles and emergence of pathogens.</title>
        <authorList>
            <person name="Haridas S."/>
            <person name="Albert R."/>
            <person name="Binder M."/>
            <person name="Bloem J."/>
            <person name="Labutti K."/>
            <person name="Salamov A."/>
            <person name="Andreopoulos B."/>
            <person name="Baker S."/>
            <person name="Barry K."/>
            <person name="Bills G."/>
            <person name="Bluhm B."/>
            <person name="Cannon C."/>
            <person name="Castanera R."/>
            <person name="Culley D."/>
            <person name="Daum C."/>
            <person name="Ezra D."/>
            <person name="Gonzalez J."/>
            <person name="Henrissat B."/>
            <person name="Kuo A."/>
            <person name="Liang C."/>
            <person name="Lipzen A."/>
            <person name="Lutzoni F."/>
            <person name="Magnuson J."/>
            <person name="Mondo S."/>
            <person name="Nolan M."/>
            <person name="Ohm R."/>
            <person name="Pangilinan J."/>
            <person name="Park H.-J."/>
            <person name="Ramirez L."/>
            <person name="Alfaro M."/>
            <person name="Sun H."/>
            <person name="Tritt A."/>
            <person name="Yoshinaga Y."/>
            <person name="Zwiers L.-H."/>
            <person name="Turgeon B."/>
            <person name="Goodwin S."/>
            <person name="Spatafora J."/>
            <person name="Crous P."/>
            <person name="Grigoriev I."/>
        </authorList>
    </citation>
    <scope>NUCLEOTIDE SEQUENCE</scope>
    <source>
        <strain evidence="2">CBS 379.55</strain>
    </source>
</reference>
<dbReference type="EMBL" id="ML986499">
    <property type="protein sequence ID" value="KAF2275107.1"/>
    <property type="molecule type" value="Genomic_DNA"/>
</dbReference>
<dbReference type="RefSeq" id="XP_033652646.1">
    <property type="nucleotide sequence ID" value="XM_033801033.1"/>
</dbReference>
<dbReference type="Proteomes" id="UP000800097">
    <property type="component" value="Unassembled WGS sequence"/>
</dbReference>
<dbReference type="Pfam" id="PF11093">
    <property type="entry name" value="Mitochondr_Som1"/>
    <property type="match status" value="1"/>
</dbReference>
<evidence type="ECO:0000313" key="3">
    <source>
        <dbReference type="Proteomes" id="UP000800097"/>
    </source>
</evidence>